<protein>
    <submittedName>
        <fullName evidence="1">Phosphoadenosine phosphosulfate sulfotransferase</fullName>
    </submittedName>
</protein>
<gene>
    <name evidence="1" type="ORF">QPK29_020810</name>
</gene>
<organism evidence="1 2">
    <name type="scientific">Massilia orientalis</name>
    <dbReference type="NCBI Taxonomy" id="3050128"/>
    <lineage>
        <taxon>Bacteria</taxon>
        <taxon>Pseudomonadati</taxon>
        <taxon>Pseudomonadota</taxon>
        <taxon>Betaproteobacteria</taxon>
        <taxon>Burkholderiales</taxon>
        <taxon>Oxalobacteraceae</taxon>
        <taxon>Telluria group</taxon>
        <taxon>Massilia</taxon>
    </lineage>
</organism>
<comment type="caution">
    <text evidence="1">The sequence shown here is derived from an EMBL/GenBank/DDBJ whole genome shotgun (WGS) entry which is preliminary data.</text>
</comment>
<dbReference type="EMBL" id="JASNRB020000013">
    <property type="protein sequence ID" value="MFJ1470160.1"/>
    <property type="molecule type" value="Genomic_DNA"/>
</dbReference>
<sequence>MKIETLQFRPPTAAAISDVLALKLAAAEDAIYRLYKAGHPVYYGYSGGKDSAVITDIGLRAARRYKAEGGYPISVVGTSNTLMENPEIQAHYSSELNKMGRYARRHGLALQTAIIEPTLASTFQVKILTGRGIPSFAGGEGDCTSDLKISGQIRFRKNLFANWMKQGLPEPVTVLGVRREESVIRANRMRERGDSAVEPVRNKNKDLVLSPIADWSELDVFEHLGNVTNGFVESYSDFKETDRIYAHSAGTSCSIVAMDVHETRKSPGCGARHGCWGCQKAEDKSLEAMIAHDPRYEYARGLNKLNKLIRATRYDWSLRHWVGRTIQGGYIEVKPDTYHPKFIRDLTRYMLQLDYDEEVRARRAGEPSKFRILPLEMMIAIDALQSLNGLAKPFQVWADQRDIRQRKIRYDIPDVPTTPPQPLPPTRYLYVGTEWDDGLNSNWHGLRDDYLEGIVGETGCLLPLRELKGGKMVWDIHHDQQFGIDQEAAMMIEDFEIENLLAYHDRGFAATSIGFAYKWYAQYGVLTLSHAQLAKHDEVLRRTAYKDSLGLTLDYSIGDLLAQTVAFEDLPVEAQLAWSEPKKPKKEKKGNKKDEADDEALSPRYMAVAPAPAAPRGAGAPGGQIAPDCDEDAPDDLDLVDGGGPQLRLSL</sequence>
<proteinExistence type="predicted"/>
<dbReference type="Proteomes" id="UP001168096">
    <property type="component" value="Unassembled WGS sequence"/>
</dbReference>
<keyword evidence="2" id="KW-1185">Reference proteome</keyword>
<evidence type="ECO:0000313" key="2">
    <source>
        <dbReference type="Proteomes" id="UP001168096"/>
    </source>
</evidence>
<evidence type="ECO:0000313" key="1">
    <source>
        <dbReference type="EMBL" id="MFJ1470160.1"/>
    </source>
</evidence>
<reference evidence="1" key="1">
    <citation type="submission" date="2024-11" db="EMBL/GenBank/DDBJ databases">
        <title>Description of Massilia orientalis sp. nov., isolated from rhizosphere soil of Ageratina adenophora.</title>
        <authorList>
            <person name="Wang Y."/>
        </authorList>
    </citation>
    <scope>NUCLEOTIDE SEQUENCE</scope>
    <source>
        <strain evidence="1">YIM B02787</strain>
    </source>
</reference>
<name>A0ACC7MF60_9BURK</name>
<accession>A0ACC7MF60</accession>